<dbReference type="InterPro" id="IPR045864">
    <property type="entry name" value="aa-tRNA-synth_II/BPL/LPL"/>
</dbReference>
<dbReference type="Proteomes" id="UP000237105">
    <property type="component" value="Unassembled WGS sequence"/>
</dbReference>
<dbReference type="InterPro" id="IPR033656">
    <property type="entry name" value="HisRS_anticodon"/>
</dbReference>
<comment type="catalytic activity">
    <reaction evidence="12">
        <text>tRNA(His) + L-histidine + ATP = L-histidyl-tRNA(His) + AMP + diphosphate + H(+)</text>
        <dbReference type="Rhea" id="RHEA:17313"/>
        <dbReference type="Rhea" id="RHEA-COMP:9665"/>
        <dbReference type="Rhea" id="RHEA-COMP:9689"/>
        <dbReference type="ChEBI" id="CHEBI:15378"/>
        <dbReference type="ChEBI" id="CHEBI:30616"/>
        <dbReference type="ChEBI" id="CHEBI:33019"/>
        <dbReference type="ChEBI" id="CHEBI:57595"/>
        <dbReference type="ChEBI" id="CHEBI:78442"/>
        <dbReference type="ChEBI" id="CHEBI:78527"/>
        <dbReference type="ChEBI" id="CHEBI:456215"/>
        <dbReference type="EC" id="6.1.1.21"/>
    </reaction>
</comment>
<evidence type="ECO:0000256" key="2">
    <source>
        <dbReference type="ARBA" id="ARBA00004496"/>
    </source>
</evidence>
<keyword evidence="15" id="KW-0456">Lyase</keyword>
<dbReference type="Gene3D" id="3.30.930.10">
    <property type="entry name" value="Bira Bifunctional Protein, Domain 2"/>
    <property type="match status" value="2"/>
</dbReference>
<dbReference type="Gene3D" id="1.20.200.10">
    <property type="entry name" value="Fumarase/aspartase (Central domain)"/>
    <property type="match status" value="1"/>
</dbReference>
<dbReference type="GO" id="GO:0032543">
    <property type="term" value="P:mitochondrial translation"/>
    <property type="evidence" value="ECO:0007669"/>
    <property type="project" value="TreeGrafter"/>
</dbReference>
<keyword evidence="9" id="KW-0030">Aminoacyl-tRNA synthetase</keyword>
<dbReference type="EMBL" id="JXTB01000582">
    <property type="protein sequence ID" value="PON36146.1"/>
    <property type="molecule type" value="Genomic_DNA"/>
</dbReference>
<dbReference type="CDD" id="cd00859">
    <property type="entry name" value="HisRS_anticodon"/>
    <property type="match status" value="1"/>
</dbReference>
<dbReference type="Pfam" id="PF13393">
    <property type="entry name" value="tRNA-synt_His"/>
    <property type="match status" value="1"/>
</dbReference>
<keyword evidence="6" id="KW-0547">Nucleotide-binding</keyword>
<comment type="subunit">
    <text evidence="4">Homotetramer.</text>
</comment>
<dbReference type="GO" id="GO:0005524">
    <property type="term" value="F:ATP binding"/>
    <property type="evidence" value="ECO:0007669"/>
    <property type="project" value="UniProtKB-KW"/>
</dbReference>
<evidence type="ECO:0000313" key="16">
    <source>
        <dbReference type="Proteomes" id="UP000237105"/>
    </source>
</evidence>
<evidence type="ECO:0000313" key="15">
    <source>
        <dbReference type="EMBL" id="PON36146.1"/>
    </source>
</evidence>
<dbReference type="Pfam" id="PF03129">
    <property type="entry name" value="HGTP_anticodon"/>
    <property type="match status" value="1"/>
</dbReference>
<dbReference type="GO" id="GO:0004821">
    <property type="term" value="F:histidine-tRNA ligase activity"/>
    <property type="evidence" value="ECO:0007669"/>
    <property type="project" value="UniProtKB-EC"/>
</dbReference>
<protein>
    <submittedName>
        <fullName evidence="15">Aromatic amino acid lyase</fullName>
    </submittedName>
</protein>
<dbReference type="GO" id="GO:0005739">
    <property type="term" value="C:mitochondrion"/>
    <property type="evidence" value="ECO:0007669"/>
    <property type="project" value="TreeGrafter"/>
</dbReference>
<keyword evidence="5" id="KW-0436">Ligase</keyword>
<dbReference type="AlphaFoldDB" id="A0A2P5AHX2"/>
<dbReference type="GO" id="GO:0003723">
    <property type="term" value="F:RNA binding"/>
    <property type="evidence" value="ECO:0007669"/>
    <property type="project" value="TreeGrafter"/>
</dbReference>
<keyword evidence="10" id="KW-0585">Phenylalanine catabolism</keyword>
<name>A0A2P5AHX2_PARAD</name>
<dbReference type="GO" id="GO:0005829">
    <property type="term" value="C:cytosol"/>
    <property type="evidence" value="ECO:0007669"/>
    <property type="project" value="TreeGrafter"/>
</dbReference>
<dbReference type="FunFam" id="3.40.50.800:FF:000012">
    <property type="entry name" value="Histidine--tRNA ligase, cytoplasmic"/>
    <property type="match status" value="1"/>
</dbReference>
<evidence type="ECO:0000256" key="1">
    <source>
        <dbReference type="ARBA" id="ARBA00002235"/>
    </source>
</evidence>
<sequence length="757" mass="82650">MAERVEVSVITLGGKGSSLSSSSVYAIANGQAQVRIDSSALSRLASFDNRAPAVKTHQFNFSSLLTTEESRAFLAILLNKLLILSGSTSLRTVLPVRIAEALSTTSSQALVIDPLDLTEEEATALEALGLTSALYGVLALLDHQAAALSAIADAVAAMSCEASKADVGAFNLMDSGDGHTAKDEIGVAGDMKVLLNGSKLVGKVESEAVSRIPKIHGCLREQAKLVHSKTRVELNSGVKVGKGGPQSASGASGIVRTALLPLAAALWDLGTCSFGRAKLNIGSVGSDDLRSSLVGLFEEKCPSGDSLRNEFKVVSELVFEEEDKYDRLAHQVNVLLGLVWKTVAWEAITAYVALEGTELNEKSKSTEVNGGEGAKVDKKSEKKKKVVLGKGTSVMIQFLKSRLQSKADAIGGSGLLEKWVEDLLSFLDPKDLEFDSLLNKVKEIVESNETRRLPKLPKGTRDFAKEQMAIRKKAFSIIEDVFERHGATALDTPAFELRETLMGKYGEDSKLIYDLADQIKLNHRKLLDGMLEICGVPPEKFRTICSSIDKLDKQPFDQIKKEMVEEKGLTVKTADRIGDFVKERGPPLELLYKLKREGSEFLENNSSIGALNDLEILFKALEKSKCINKVTFDLSLARGLDYYTGVIYEAVFKGGAQTTRATMTEVLVSILGDDLIQAAELASELWDAKIKAEYLVTKRWSKHFDRAKESKIPWMLIVGEHELKEGTVRLKDFESNVEDVVIPRTRVVEELKTRLNP</sequence>
<dbReference type="GO" id="GO:0006559">
    <property type="term" value="P:L-phenylalanine catabolic process"/>
    <property type="evidence" value="ECO:0007669"/>
    <property type="project" value="UniProtKB-KW"/>
</dbReference>
<comment type="catalytic activity">
    <reaction evidence="11">
        <text>L-phenylalanine = (E)-cinnamate + NH4(+)</text>
        <dbReference type="Rhea" id="RHEA:21384"/>
        <dbReference type="ChEBI" id="CHEBI:15669"/>
        <dbReference type="ChEBI" id="CHEBI:28938"/>
        <dbReference type="ChEBI" id="CHEBI:58095"/>
        <dbReference type="EC" id="4.3.1.24"/>
    </reaction>
</comment>
<dbReference type="InterPro" id="IPR008948">
    <property type="entry name" value="L-Aspartase-like"/>
</dbReference>
<dbReference type="OrthoDB" id="1906957at2759"/>
<dbReference type="Pfam" id="PF00221">
    <property type="entry name" value="Lyase_aromatic"/>
    <property type="match status" value="1"/>
</dbReference>
<comment type="function">
    <text evidence="1">This is a key enzyme of plant metabolism catalyzing the first reaction in the biosynthesis from L-phenylalanine of a wide variety of natural products based on the phenylpropane skeleton.</text>
</comment>
<dbReference type="PANTHER" id="PTHR11476:SF7">
    <property type="entry name" value="HISTIDINE--TRNA LIGASE"/>
    <property type="match status" value="1"/>
</dbReference>
<dbReference type="Gene3D" id="3.40.50.800">
    <property type="entry name" value="Anticodon-binding domain"/>
    <property type="match status" value="1"/>
</dbReference>
<evidence type="ECO:0000256" key="8">
    <source>
        <dbReference type="ARBA" id="ARBA00022917"/>
    </source>
</evidence>
<evidence type="ECO:0000256" key="11">
    <source>
        <dbReference type="ARBA" id="ARBA00023537"/>
    </source>
</evidence>
<dbReference type="SUPFAM" id="SSF48557">
    <property type="entry name" value="L-aspartase-like"/>
    <property type="match status" value="1"/>
</dbReference>
<evidence type="ECO:0000256" key="12">
    <source>
        <dbReference type="ARBA" id="ARBA00047639"/>
    </source>
</evidence>
<dbReference type="STRING" id="3476.A0A2P5AHX2"/>
<dbReference type="InterPro" id="IPR001106">
    <property type="entry name" value="Aromatic_Lyase"/>
</dbReference>
<keyword evidence="8" id="KW-0648">Protein biosynthesis</keyword>
<comment type="subcellular location">
    <subcellularLocation>
        <location evidence="2">Cytoplasm</location>
    </subcellularLocation>
</comment>
<dbReference type="GO" id="GO:0006427">
    <property type="term" value="P:histidyl-tRNA aminoacylation"/>
    <property type="evidence" value="ECO:0007669"/>
    <property type="project" value="TreeGrafter"/>
</dbReference>
<gene>
    <name evidence="15" type="ORF">PanWU01x14_330820</name>
</gene>
<evidence type="ECO:0000256" key="10">
    <source>
        <dbReference type="ARBA" id="ARBA00023232"/>
    </source>
</evidence>
<dbReference type="InterPro" id="IPR036621">
    <property type="entry name" value="Anticodon-bd_dom_sf"/>
</dbReference>
<evidence type="ECO:0000259" key="13">
    <source>
        <dbReference type="Pfam" id="PF03129"/>
    </source>
</evidence>
<evidence type="ECO:0000256" key="6">
    <source>
        <dbReference type="ARBA" id="ARBA00022741"/>
    </source>
</evidence>
<dbReference type="PANTHER" id="PTHR11476">
    <property type="entry name" value="HISTIDYL-TRNA SYNTHETASE"/>
    <property type="match status" value="1"/>
</dbReference>
<dbReference type="SUPFAM" id="SSF55681">
    <property type="entry name" value="Class II aaRS and biotin synthetases"/>
    <property type="match status" value="2"/>
</dbReference>
<evidence type="ECO:0000256" key="7">
    <source>
        <dbReference type="ARBA" id="ARBA00022840"/>
    </source>
</evidence>
<evidence type="ECO:0000259" key="14">
    <source>
        <dbReference type="Pfam" id="PF13393"/>
    </source>
</evidence>
<comment type="caution">
    <text evidence="15">The sequence shown here is derived from an EMBL/GenBank/DDBJ whole genome shotgun (WGS) entry which is preliminary data.</text>
</comment>
<dbReference type="InterPro" id="IPR041715">
    <property type="entry name" value="HisRS-like_core"/>
</dbReference>
<feature type="domain" description="Anticodon-binding" evidence="13">
    <location>
        <begin position="666"/>
        <end position="753"/>
    </location>
</feature>
<dbReference type="InterPro" id="IPR004154">
    <property type="entry name" value="Anticodon-bd"/>
</dbReference>
<evidence type="ECO:0000256" key="9">
    <source>
        <dbReference type="ARBA" id="ARBA00023146"/>
    </source>
</evidence>
<organism evidence="15 16">
    <name type="scientific">Parasponia andersonii</name>
    <name type="common">Sponia andersonii</name>
    <dbReference type="NCBI Taxonomy" id="3476"/>
    <lineage>
        <taxon>Eukaryota</taxon>
        <taxon>Viridiplantae</taxon>
        <taxon>Streptophyta</taxon>
        <taxon>Embryophyta</taxon>
        <taxon>Tracheophyta</taxon>
        <taxon>Spermatophyta</taxon>
        <taxon>Magnoliopsida</taxon>
        <taxon>eudicotyledons</taxon>
        <taxon>Gunneridae</taxon>
        <taxon>Pentapetalae</taxon>
        <taxon>rosids</taxon>
        <taxon>fabids</taxon>
        <taxon>Rosales</taxon>
        <taxon>Cannabaceae</taxon>
        <taxon>Parasponia</taxon>
    </lineage>
</organism>
<proteinExistence type="inferred from homology"/>
<reference evidence="16" key="1">
    <citation type="submission" date="2016-06" db="EMBL/GenBank/DDBJ databases">
        <title>Parallel loss of symbiosis genes in relatives of nitrogen-fixing non-legume Parasponia.</title>
        <authorList>
            <person name="Van Velzen R."/>
            <person name="Holmer R."/>
            <person name="Bu F."/>
            <person name="Rutten L."/>
            <person name="Van Zeijl A."/>
            <person name="Liu W."/>
            <person name="Santuari L."/>
            <person name="Cao Q."/>
            <person name="Sharma T."/>
            <person name="Shen D."/>
            <person name="Roswanjaya Y."/>
            <person name="Wardhani T."/>
            <person name="Kalhor M.S."/>
            <person name="Jansen J."/>
            <person name="Van den Hoogen J."/>
            <person name="Gungor B."/>
            <person name="Hartog M."/>
            <person name="Hontelez J."/>
            <person name="Verver J."/>
            <person name="Yang W.-C."/>
            <person name="Schijlen E."/>
            <person name="Repin R."/>
            <person name="Schilthuizen M."/>
            <person name="Schranz E."/>
            <person name="Heidstra R."/>
            <person name="Miyata K."/>
            <person name="Fedorova E."/>
            <person name="Kohlen W."/>
            <person name="Bisseling T."/>
            <person name="Smit S."/>
            <person name="Geurts R."/>
        </authorList>
    </citation>
    <scope>NUCLEOTIDE SEQUENCE [LARGE SCALE GENOMIC DNA]</scope>
    <source>
        <strain evidence="16">cv. WU1-14</strain>
    </source>
</reference>
<keyword evidence="16" id="KW-1185">Reference proteome</keyword>
<feature type="domain" description="Class II Histidinyl-tRNA synthetase (HisRS)-like catalytic core" evidence="14">
    <location>
        <begin position="518"/>
        <end position="655"/>
    </location>
</feature>
<dbReference type="SUPFAM" id="SSF52954">
    <property type="entry name" value="Class II aaRS ABD-related"/>
    <property type="match status" value="1"/>
</dbReference>
<evidence type="ECO:0000256" key="4">
    <source>
        <dbReference type="ARBA" id="ARBA00011881"/>
    </source>
</evidence>
<evidence type="ECO:0000256" key="3">
    <source>
        <dbReference type="ARBA" id="ARBA00008226"/>
    </source>
</evidence>
<comment type="similarity">
    <text evidence="3">Belongs to the class-II aminoacyl-tRNA synthetase family.</text>
</comment>
<dbReference type="GO" id="GO:0045548">
    <property type="term" value="F:phenylalanine ammonia-lyase activity"/>
    <property type="evidence" value="ECO:0007669"/>
    <property type="project" value="UniProtKB-EC"/>
</dbReference>
<evidence type="ECO:0000256" key="5">
    <source>
        <dbReference type="ARBA" id="ARBA00022598"/>
    </source>
</evidence>
<accession>A0A2P5AHX2</accession>
<keyword evidence="7" id="KW-0067">ATP-binding</keyword>